<feature type="compositionally biased region" description="Polar residues" evidence="5">
    <location>
        <begin position="400"/>
        <end position="428"/>
    </location>
</feature>
<dbReference type="InterPro" id="IPR028258">
    <property type="entry name" value="Sec3-PIP2_bind"/>
</dbReference>
<name>A0AAX4HA49_9ASCO</name>
<dbReference type="KEGG" id="asau:88172929"/>
<feature type="region of interest" description="Disordered" evidence="5">
    <location>
        <begin position="1"/>
        <end position="49"/>
    </location>
</feature>
<keyword evidence="4" id="KW-0175">Coiled coil</keyword>
<dbReference type="Proteomes" id="UP001338582">
    <property type="component" value="Chromosome 2"/>
</dbReference>
<dbReference type="InterPro" id="IPR048628">
    <property type="entry name" value="Sec3_C"/>
</dbReference>
<feature type="compositionally biased region" description="Polar residues" evidence="5">
    <location>
        <begin position="382"/>
        <end position="393"/>
    </location>
</feature>
<dbReference type="Pfam" id="PF15277">
    <property type="entry name" value="Sec3-PIP2_bind"/>
    <property type="match status" value="1"/>
</dbReference>
<dbReference type="PANTHER" id="PTHR16092">
    <property type="entry name" value="SEC3/SYNTAXIN-RELATED"/>
    <property type="match status" value="1"/>
</dbReference>
<keyword evidence="8" id="KW-1185">Reference proteome</keyword>
<feature type="compositionally biased region" description="Polar residues" evidence="5">
    <location>
        <begin position="338"/>
        <end position="348"/>
    </location>
</feature>
<dbReference type="PANTHER" id="PTHR16092:SF14">
    <property type="entry name" value="EXOCYST COMPLEX COMPONENT 1 ISOFORM X1"/>
    <property type="match status" value="1"/>
</dbReference>
<evidence type="ECO:0000256" key="4">
    <source>
        <dbReference type="ARBA" id="ARBA00023054"/>
    </source>
</evidence>
<dbReference type="Gene3D" id="2.30.29.90">
    <property type="match status" value="1"/>
</dbReference>
<organism evidence="7 8">
    <name type="scientific">Australozyma saopauloensis</name>
    <dbReference type="NCBI Taxonomy" id="291208"/>
    <lineage>
        <taxon>Eukaryota</taxon>
        <taxon>Fungi</taxon>
        <taxon>Dikarya</taxon>
        <taxon>Ascomycota</taxon>
        <taxon>Saccharomycotina</taxon>
        <taxon>Pichiomycetes</taxon>
        <taxon>Metschnikowiaceae</taxon>
        <taxon>Australozyma</taxon>
    </lineage>
</organism>
<reference evidence="7 8" key="1">
    <citation type="submission" date="2023-10" db="EMBL/GenBank/DDBJ databases">
        <title>Draft Genome Sequence of Candida saopaulonensis from a very Premature Infant with Sepsis.</title>
        <authorList>
            <person name="Ning Y."/>
            <person name="Dai R."/>
            <person name="Xiao M."/>
            <person name="Xu Y."/>
            <person name="Yan Q."/>
            <person name="Zhang L."/>
        </authorList>
    </citation>
    <scope>NUCLEOTIDE SEQUENCE [LARGE SCALE GENOMIC DNA]</scope>
    <source>
        <strain evidence="7 8">19XY460</strain>
    </source>
</reference>
<dbReference type="SMART" id="SM01313">
    <property type="entry name" value="Sec3-PIP2_bind"/>
    <property type="match status" value="1"/>
</dbReference>
<feature type="compositionally biased region" description="Polar residues" evidence="5">
    <location>
        <begin position="29"/>
        <end position="45"/>
    </location>
</feature>
<dbReference type="EMBL" id="CP138895">
    <property type="protein sequence ID" value="WPK24585.1"/>
    <property type="molecule type" value="Genomic_DNA"/>
</dbReference>
<dbReference type="InterPro" id="IPR019160">
    <property type="entry name" value="Sec3_CC"/>
</dbReference>
<gene>
    <name evidence="7" type="ORF">PUMCH_001864</name>
</gene>
<dbReference type="Pfam" id="PF20654">
    <property type="entry name" value="Sec3_C-term"/>
    <property type="match status" value="1"/>
</dbReference>
<protein>
    <recommendedName>
        <fullName evidence="6">Exocyst complex component Sec3 PIP2-binding N-terminal domain-containing protein</fullName>
    </recommendedName>
</protein>
<evidence type="ECO:0000256" key="3">
    <source>
        <dbReference type="ARBA" id="ARBA00022483"/>
    </source>
</evidence>
<dbReference type="RefSeq" id="XP_062876968.1">
    <property type="nucleotide sequence ID" value="XM_063020898.1"/>
</dbReference>
<evidence type="ECO:0000259" key="6">
    <source>
        <dbReference type="SMART" id="SM01313"/>
    </source>
</evidence>
<feature type="domain" description="Exocyst complex component Sec3 PIP2-binding N-terminal" evidence="6">
    <location>
        <begin position="105"/>
        <end position="191"/>
    </location>
</feature>
<dbReference type="GO" id="GO:0005886">
    <property type="term" value="C:plasma membrane"/>
    <property type="evidence" value="ECO:0007669"/>
    <property type="project" value="TreeGrafter"/>
</dbReference>
<keyword evidence="3" id="KW-0268">Exocytosis</keyword>
<dbReference type="GO" id="GO:0005546">
    <property type="term" value="F:phosphatidylinositol-4,5-bisphosphate binding"/>
    <property type="evidence" value="ECO:0007669"/>
    <property type="project" value="TreeGrafter"/>
</dbReference>
<keyword evidence="2" id="KW-0813">Transport</keyword>
<dbReference type="GO" id="GO:0000145">
    <property type="term" value="C:exocyst"/>
    <property type="evidence" value="ECO:0007669"/>
    <property type="project" value="InterPro"/>
</dbReference>
<proteinExistence type="inferred from homology"/>
<accession>A0AAX4HA49</accession>
<evidence type="ECO:0000313" key="7">
    <source>
        <dbReference type="EMBL" id="WPK24585.1"/>
    </source>
</evidence>
<evidence type="ECO:0000256" key="5">
    <source>
        <dbReference type="SAM" id="MobiDB-lite"/>
    </source>
</evidence>
<evidence type="ECO:0000256" key="1">
    <source>
        <dbReference type="ARBA" id="ARBA00006518"/>
    </source>
</evidence>
<dbReference type="Pfam" id="PF09763">
    <property type="entry name" value="Sec3_CC"/>
    <property type="match status" value="1"/>
</dbReference>
<dbReference type="GO" id="GO:0006887">
    <property type="term" value="P:exocytosis"/>
    <property type="evidence" value="ECO:0007669"/>
    <property type="project" value="UniProtKB-KW"/>
</dbReference>
<evidence type="ECO:0000256" key="2">
    <source>
        <dbReference type="ARBA" id="ARBA00022448"/>
    </source>
</evidence>
<sequence>MFHRHSRNKLGSSPIPKDALPRQPKLGSASPNPMNAMPRQNTNQPPVDPRRIIVDHIIKDCYSKYETINGERVPEIKYNTHLNAREYSQYPQRPPPDGLSPAQIGQVKSRILVVCTKHSGRVLLQKGKYNDDKRIYQIGRTWDLEELKCINRLGPDSLILLLNKDYYWRSGEGRERMHTFIHHLVLIYHKFTGRYPELRGITLAELGMGGSLKSPPKQSVEHRPPPPPPQPKVRDQAAIYRDLDFTANGKLPMKPMQVMDVDRPLKTAAQAVVAQHEITTISSPNRSKFLQDAFFNSPSAETRELQQQSLVPVVAAATAATTAAATAAALGTAAVISKSAQPPSSQTMPKVRSSESASAIPFPKARSKPSSPERPMAKAITVETTQETSTSATGADGSETDLTFTRNKSIGPTPNLAHSPSKSVNPLERQLTQENAIERRGILLPLRKSTTIEDYQAEEATLLDASSGEKPLANLRLGRESMRSSRPPSTINDSAIDSSIREIEDFMDSQFGSQRKFEPGHRKNVLLQFRAEDFEDAASSFSAGSSLMEKAATPVSEVESVSASSYKLQTDPEVDELLDEIGWKVTESSEVLSNQLTKELSRMKRKNVAELINMDYGKDKLSNEGKVSADEVSNLIYVFKKMEVGFQKIAPQISDLERNSKGLQVEAVNNKILFNDLNEILNKVKVNTSDLQLVSNYNDFDDLSQIPLLELKLVALFDALRAIAPKDSGDGLGQMKALKQYQERYEMVSSSFISRFAAFIHEKFSACIALLSKDIDNLFPRTILTSLSELTYYIGVGFFVKNISETDAQTLNDNFNLLLIDFLSKYFVSRLKLAKDSQKSKASNRLSQGFESIDGLGKRRSSRFGSTRLISRLSTGTEEQVKTKAPPVVELGKETTYDPRTIMRMVQENRELILVLQFFCCNFFHSNFTDEFSEFIKSNTFDDRVAYFKSPDVYLIDYKINSNELLQNMTAVFGSYINKFVKTFTPADLQVPQLLIELYKLLSDARAQYQDFVAYSFLRKLIDRYKNIWLKFVANNVSVLQNSDIRAKSLLLPGVKNLNVIILTTETTLQDNNVDAEDENTSEVLQMISDSYRQLTDAIVDLFGREDPLLKYNSHDEKERAHRNVAILQNLFSVLQQLEGFNSTPTTLAMRESLDPVFQRVQNEYIKYLLHRFFGKMLDFVTTNTEADVNAKKKDSKILIKALASSHSQKEMTAKVSEIHHKLERHFLTSNTVSEHDLLALMWKSTESQVVELFLKFLGYARAIDRDVDECVTVPAIRNLFKSTR</sequence>
<dbReference type="GO" id="GO:0006893">
    <property type="term" value="P:Golgi to plasma membrane transport"/>
    <property type="evidence" value="ECO:0007669"/>
    <property type="project" value="TreeGrafter"/>
</dbReference>
<feature type="region of interest" description="Disordered" evidence="5">
    <location>
        <begin position="211"/>
        <end position="234"/>
    </location>
</feature>
<comment type="similarity">
    <text evidence="1">Belongs to the SEC3 family.</text>
</comment>
<evidence type="ECO:0000313" key="8">
    <source>
        <dbReference type="Proteomes" id="UP001338582"/>
    </source>
</evidence>
<dbReference type="GeneID" id="88172929"/>
<feature type="region of interest" description="Disordered" evidence="5">
    <location>
        <begin position="338"/>
        <end position="428"/>
    </location>
</feature>